<keyword evidence="3" id="KW-0238">DNA-binding</keyword>
<evidence type="ECO:0000313" key="6">
    <source>
        <dbReference type="EMBL" id="POD89000.1"/>
    </source>
</evidence>
<dbReference type="Gene3D" id="1.10.10.10">
    <property type="entry name" value="Winged helix-like DNA-binding domain superfamily/Winged helix DNA-binding domain"/>
    <property type="match status" value="1"/>
</dbReference>
<dbReference type="Pfam" id="PF00126">
    <property type="entry name" value="HTH_1"/>
    <property type="match status" value="1"/>
</dbReference>
<reference evidence="6 7" key="1">
    <citation type="submission" date="2017-06" db="EMBL/GenBank/DDBJ databases">
        <title>Genome sequence of Lactobacillus plantarum subsp. plantarum strain SRCM101258.</title>
        <authorList>
            <person name="Cho S.H."/>
        </authorList>
    </citation>
    <scope>NUCLEOTIDE SEQUENCE [LARGE SCALE GENOMIC DNA]</scope>
    <source>
        <strain evidence="6 7">SRCM101258</strain>
    </source>
</reference>
<dbReference type="InterPro" id="IPR036388">
    <property type="entry name" value="WH-like_DNA-bd_sf"/>
</dbReference>
<feature type="domain" description="HTH lysR-type" evidence="5">
    <location>
        <begin position="1"/>
        <end position="56"/>
    </location>
</feature>
<dbReference type="AlphaFoldDB" id="A0A2S3UAB9"/>
<evidence type="ECO:0000256" key="2">
    <source>
        <dbReference type="ARBA" id="ARBA00023015"/>
    </source>
</evidence>
<evidence type="ECO:0000313" key="7">
    <source>
        <dbReference type="Proteomes" id="UP000236990"/>
    </source>
</evidence>
<evidence type="ECO:0000256" key="3">
    <source>
        <dbReference type="ARBA" id="ARBA00023125"/>
    </source>
</evidence>
<evidence type="ECO:0000259" key="5">
    <source>
        <dbReference type="PROSITE" id="PS50931"/>
    </source>
</evidence>
<dbReference type="GO" id="GO:0032993">
    <property type="term" value="C:protein-DNA complex"/>
    <property type="evidence" value="ECO:0007669"/>
    <property type="project" value="TreeGrafter"/>
</dbReference>
<name>A0A2S3UAB9_LACPN</name>
<dbReference type="InterPro" id="IPR036390">
    <property type="entry name" value="WH_DNA-bd_sf"/>
</dbReference>
<sequence length="71" mass="8383">MNLNQLYYFRTLAEFQHYTKAAAHLYISQPSLSNAMKSLEKELGCVLFERLDETLTHRVWSNVLQHHMLNS</sequence>
<protein>
    <submittedName>
        <fullName evidence="6">Putative HTH-type transcriptional regulator YybE</fullName>
    </submittedName>
</protein>
<dbReference type="SUPFAM" id="SSF46785">
    <property type="entry name" value="Winged helix' DNA-binding domain"/>
    <property type="match status" value="1"/>
</dbReference>
<dbReference type="PANTHER" id="PTHR30346:SF28">
    <property type="entry name" value="HTH-TYPE TRANSCRIPTIONAL REGULATOR CYNR"/>
    <property type="match status" value="1"/>
</dbReference>
<dbReference type="EMBL" id="NKCZ01000050">
    <property type="protein sequence ID" value="POD89000.1"/>
    <property type="molecule type" value="Genomic_DNA"/>
</dbReference>
<dbReference type="Proteomes" id="UP000236990">
    <property type="component" value="Unassembled WGS sequence"/>
</dbReference>
<dbReference type="PANTHER" id="PTHR30346">
    <property type="entry name" value="TRANSCRIPTIONAL DUAL REGULATOR HCAR-RELATED"/>
    <property type="match status" value="1"/>
</dbReference>
<dbReference type="GO" id="GO:0003677">
    <property type="term" value="F:DNA binding"/>
    <property type="evidence" value="ECO:0007669"/>
    <property type="project" value="UniProtKB-KW"/>
</dbReference>
<dbReference type="GO" id="GO:0003700">
    <property type="term" value="F:DNA-binding transcription factor activity"/>
    <property type="evidence" value="ECO:0007669"/>
    <property type="project" value="InterPro"/>
</dbReference>
<comment type="similarity">
    <text evidence="1">Belongs to the LysR transcriptional regulatory family.</text>
</comment>
<dbReference type="PRINTS" id="PR00039">
    <property type="entry name" value="HTHLYSR"/>
</dbReference>
<keyword evidence="4" id="KW-0804">Transcription</keyword>
<keyword evidence="2" id="KW-0805">Transcription regulation</keyword>
<evidence type="ECO:0000256" key="4">
    <source>
        <dbReference type="ARBA" id="ARBA00023163"/>
    </source>
</evidence>
<proteinExistence type="inferred from homology"/>
<accession>A0A2S3UAB9</accession>
<organism evidence="6 7">
    <name type="scientific">Lactiplantibacillus plantarum subsp. plantarum</name>
    <dbReference type="NCBI Taxonomy" id="337330"/>
    <lineage>
        <taxon>Bacteria</taxon>
        <taxon>Bacillati</taxon>
        <taxon>Bacillota</taxon>
        <taxon>Bacilli</taxon>
        <taxon>Lactobacillales</taxon>
        <taxon>Lactobacillaceae</taxon>
        <taxon>Lactiplantibacillus</taxon>
    </lineage>
</organism>
<evidence type="ECO:0000256" key="1">
    <source>
        <dbReference type="ARBA" id="ARBA00009437"/>
    </source>
</evidence>
<dbReference type="InterPro" id="IPR000847">
    <property type="entry name" value="LysR_HTH_N"/>
</dbReference>
<dbReference type="PROSITE" id="PS50931">
    <property type="entry name" value="HTH_LYSR"/>
    <property type="match status" value="1"/>
</dbReference>
<gene>
    <name evidence="6" type="ORF">S101258_00265</name>
</gene>
<comment type="caution">
    <text evidence="6">The sequence shown here is derived from an EMBL/GenBank/DDBJ whole genome shotgun (WGS) entry which is preliminary data.</text>
</comment>